<feature type="domain" description="Helix-turn-helix type 11" evidence="2">
    <location>
        <begin position="6"/>
        <end position="60"/>
    </location>
</feature>
<dbReference type="Pfam" id="PF13280">
    <property type="entry name" value="WYL"/>
    <property type="match status" value="1"/>
</dbReference>
<keyword evidence="6" id="KW-1185">Reference proteome</keyword>
<sequence>MKRMDRMMAIVMALQQRPETAQSLAAKLEVSKRTVLRDMQALTEIGVPLCALPGPGGGYRLMDGYRLPPLQLDSEEALTVLLALDAMTKYSDGPFQQSRWTVTDKIRSVLPEQMLGEIGPLLRHVEMEVPERYYKTPHLNALMTYSAYGQWVRALYRSQNHCRYLTLRPLRIYAAHGFWYCEADSPLHGEKRTFRVDRFEEIEETSPPPEINPDGGEGEKADRTTTGSHETVHLQVKLTYRGALLAEQDPHLGHKVCQVGDEEWMLDCHLPNTEWGWAVTFFFNLGLDAEVLEPKLLREEIMERAVSLAKRYGYDLPDNT</sequence>
<dbReference type="InterPro" id="IPR013196">
    <property type="entry name" value="HTH_11"/>
</dbReference>
<dbReference type="InterPro" id="IPR036390">
    <property type="entry name" value="WH_DNA-bd_sf"/>
</dbReference>
<dbReference type="Pfam" id="PF08279">
    <property type="entry name" value="HTH_11"/>
    <property type="match status" value="1"/>
</dbReference>
<dbReference type="PROSITE" id="PS52050">
    <property type="entry name" value="WYL"/>
    <property type="match status" value="1"/>
</dbReference>
<dbReference type="InterPro" id="IPR051534">
    <property type="entry name" value="CBASS_pafABC_assoc_protein"/>
</dbReference>
<dbReference type="Proteomes" id="UP001597262">
    <property type="component" value="Unassembled WGS sequence"/>
</dbReference>
<dbReference type="Pfam" id="PF25583">
    <property type="entry name" value="WCX"/>
    <property type="match status" value="1"/>
</dbReference>
<protein>
    <submittedName>
        <fullName evidence="5">Helix-turn-helix transcriptional regulator</fullName>
    </submittedName>
</protein>
<dbReference type="PANTHER" id="PTHR34580:SF3">
    <property type="entry name" value="PROTEIN PAFB"/>
    <property type="match status" value="1"/>
</dbReference>
<comment type="caution">
    <text evidence="5">The sequence shown here is derived from an EMBL/GenBank/DDBJ whole genome shotgun (WGS) entry which is preliminary data.</text>
</comment>
<dbReference type="InterPro" id="IPR057727">
    <property type="entry name" value="WCX_dom"/>
</dbReference>
<dbReference type="SUPFAM" id="SSF46785">
    <property type="entry name" value="Winged helix' DNA-binding domain"/>
    <property type="match status" value="1"/>
</dbReference>
<reference evidence="6" key="1">
    <citation type="journal article" date="2019" name="Int. J. Syst. Evol. Microbiol.">
        <title>The Global Catalogue of Microorganisms (GCM) 10K type strain sequencing project: providing services to taxonomists for standard genome sequencing and annotation.</title>
        <authorList>
            <consortium name="The Broad Institute Genomics Platform"/>
            <consortium name="The Broad Institute Genome Sequencing Center for Infectious Disease"/>
            <person name="Wu L."/>
            <person name="Ma J."/>
        </authorList>
    </citation>
    <scope>NUCLEOTIDE SEQUENCE [LARGE SCALE GENOMIC DNA]</scope>
    <source>
        <strain evidence="6">CCUG 59189</strain>
    </source>
</reference>
<evidence type="ECO:0000259" key="3">
    <source>
        <dbReference type="Pfam" id="PF13280"/>
    </source>
</evidence>
<evidence type="ECO:0000313" key="6">
    <source>
        <dbReference type="Proteomes" id="UP001597262"/>
    </source>
</evidence>
<dbReference type="InterPro" id="IPR028349">
    <property type="entry name" value="PafC-like"/>
</dbReference>
<name>A0ABW3RX69_9BACL</name>
<evidence type="ECO:0000256" key="1">
    <source>
        <dbReference type="SAM" id="MobiDB-lite"/>
    </source>
</evidence>
<evidence type="ECO:0000313" key="5">
    <source>
        <dbReference type="EMBL" id="MFD1176774.1"/>
    </source>
</evidence>
<dbReference type="RefSeq" id="WP_379319221.1">
    <property type="nucleotide sequence ID" value="NZ_JBHTLM010000006.1"/>
</dbReference>
<accession>A0ABW3RX69</accession>
<feature type="domain" description="WYL" evidence="3">
    <location>
        <begin position="138"/>
        <end position="203"/>
    </location>
</feature>
<evidence type="ECO:0000259" key="2">
    <source>
        <dbReference type="Pfam" id="PF08279"/>
    </source>
</evidence>
<dbReference type="InterPro" id="IPR036388">
    <property type="entry name" value="WH-like_DNA-bd_sf"/>
</dbReference>
<proteinExistence type="predicted"/>
<feature type="domain" description="WCX" evidence="4">
    <location>
        <begin position="231"/>
        <end position="307"/>
    </location>
</feature>
<dbReference type="Gene3D" id="1.10.10.10">
    <property type="entry name" value="Winged helix-like DNA-binding domain superfamily/Winged helix DNA-binding domain"/>
    <property type="match status" value="1"/>
</dbReference>
<dbReference type="InterPro" id="IPR026881">
    <property type="entry name" value="WYL_dom"/>
</dbReference>
<organism evidence="5 6">
    <name type="scientific">Paenibacillus puldeungensis</name>
    <dbReference type="NCBI Taxonomy" id="696536"/>
    <lineage>
        <taxon>Bacteria</taxon>
        <taxon>Bacillati</taxon>
        <taxon>Bacillota</taxon>
        <taxon>Bacilli</taxon>
        <taxon>Bacillales</taxon>
        <taxon>Paenibacillaceae</taxon>
        <taxon>Paenibacillus</taxon>
    </lineage>
</organism>
<feature type="region of interest" description="Disordered" evidence="1">
    <location>
        <begin position="200"/>
        <end position="228"/>
    </location>
</feature>
<dbReference type="PIRSF" id="PIRSF016838">
    <property type="entry name" value="PafC"/>
    <property type="match status" value="1"/>
</dbReference>
<dbReference type="EMBL" id="JBHTLM010000006">
    <property type="protein sequence ID" value="MFD1176774.1"/>
    <property type="molecule type" value="Genomic_DNA"/>
</dbReference>
<evidence type="ECO:0000259" key="4">
    <source>
        <dbReference type="Pfam" id="PF25583"/>
    </source>
</evidence>
<gene>
    <name evidence="5" type="ORF">ACFQ3W_10750</name>
</gene>
<dbReference type="PANTHER" id="PTHR34580">
    <property type="match status" value="1"/>
</dbReference>